<dbReference type="EMBL" id="JBHSIU010000018">
    <property type="protein sequence ID" value="MFC4999302.1"/>
    <property type="molecule type" value="Genomic_DNA"/>
</dbReference>
<accession>A0ABV9VTH7</accession>
<reference evidence="2" key="1">
    <citation type="journal article" date="2019" name="Int. J. Syst. Evol. Microbiol.">
        <title>The Global Catalogue of Microorganisms (GCM) 10K type strain sequencing project: providing services to taxonomists for standard genome sequencing and annotation.</title>
        <authorList>
            <consortium name="The Broad Institute Genomics Platform"/>
            <consortium name="The Broad Institute Genome Sequencing Center for Infectious Disease"/>
            <person name="Wu L."/>
            <person name="Ma J."/>
        </authorList>
    </citation>
    <scope>NUCLEOTIDE SEQUENCE [LARGE SCALE GENOMIC DNA]</scope>
    <source>
        <strain evidence="2">CGMCC 4.7152</strain>
    </source>
</reference>
<proteinExistence type="predicted"/>
<protein>
    <recommendedName>
        <fullName evidence="3">HD domain-containing protein</fullName>
    </recommendedName>
</protein>
<dbReference type="RefSeq" id="WP_380115689.1">
    <property type="nucleotide sequence ID" value="NZ_JBHSIU010000018.1"/>
</dbReference>
<keyword evidence="2" id="KW-1185">Reference proteome</keyword>
<gene>
    <name evidence="1" type="ORF">ACFPIJ_15815</name>
</gene>
<sequence>MNELSGEDEIRALHERHAPDRRTFDLVWQDCVTVWRIAERLVTTEDAALVKFGCLVHDIGVYRLAGRPDRAVDRRRRVAPDRLLPCANQASLGTERRGRF</sequence>
<evidence type="ECO:0000313" key="2">
    <source>
        <dbReference type="Proteomes" id="UP001595912"/>
    </source>
</evidence>
<name>A0ABV9VTH7_9ACTN</name>
<evidence type="ECO:0000313" key="1">
    <source>
        <dbReference type="EMBL" id="MFC4999302.1"/>
    </source>
</evidence>
<dbReference type="Proteomes" id="UP001595912">
    <property type="component" value="Unassembled WGS sequence"/>
</dbReference>
<evidence type="ECO:0008006" key="3">
    <source>
        <dbReference type="Google" id="ProtNLM"/>
    </source>
</evidence>
<organism evidence="1 2">
    <name type="scientific">Dactylosporangium cerinum</name>
    <dbReference type="NCBI Taxonomy" id="1434730"/>
    <lineage>
        <taxon>Bacteria</taxon>
        <taxon>Bacillati</taxon>
        <taxon>Actinomycetota</taxon>
        <taxon>Actinomycetes</taxon>
        <taxon>Micromonosporales</taxon>
        <taxon>Micromonosporaceae</taxon>
        <taxon>Dactylosporangium</taxon>
    </lineage>
</organism>
<comment type="caution">
    <text evidence="1">The sequence shown here is derived from an EMBL/GenBank/DDBJ whole genome shotgun (WGS) entry which is preliminary data.</text>
</comment>